<evidence type="ECO:0000313" key="2">
    <source>
        <dbReference type="EMBL" id="CAL13642.1"/>
    </source>
</evidence>
<reference evidence="2 3" key="1">
    <citation type="journal article" date="2006" name="PLoS Genet.">
        <title>The complete genome sequence and comparative genome analysis of the high pathogenicity Yersinia enterocolitica strain 8081.</title>
        <authorList>
            <person name="Thomson N.R."/>
            <person name="Howard S."/>
            <person name="Wren B.W."/>
            <person name="Holden M.T.G."/>
            <person name="Crossman L."/>
            <person name="Challis G.L."/>
            <person name="Churcher C."/>
            <person name="Mungall K."/>
            <person name="Brooks K."/>
            <person name="Chillingworth T."/>
            <person name="Feltwell T."/>
            <person name="Abdellah Z."/>
            <person name="Hauser H."/>
            <person name="Jagels K."/>
            <person name="Maddison M."/>
            <person name="Moule S."/>
            <person name="Sanders M."/>
            <person name="Whitehead S."/>
            <person name="Quail M.A."/>
            <person name="Dougan G."/>
            <person name="Parkhill J."/>
            <person name="Prentice M.B."/>
        </authorList>
    </citation>
    <scope>NUCLEOTIDE SEQUENCE [LARGE SCALE GENOMIC DNA]</scope>
    <source>
        <strain evidence="3">NCTC 13174 / 8081</strain>
    </source>
</reference>
<dbReference type="EMBL" id="AM286415">
    <property type="protein sequence ID" value="CAL13642.1"/>
    <property type="molecule type" value="Genomic_DNA"/>
</dbReference>
<dbReference type="Gene3D" id="3.40.50.1110">
    <property type="entry name" value="SGNH hydrolase"/>
    <property type="match status" value="1"/>
</dbReference>
<dbReference type="RefSeq" id="WP_011817181.1">
    <property type="nucleotide sequence ID" value="NC_008800.1"/>
</dbReference>
<dbReference type="InterPro" id="IPR051058">
    <property type="entry name" value="GDSL_Est/Lipase"/>
</dbReference>
<dbReference type="PANTHER" id="PTHR45648">
    <property type="entry name" value="GDSL LIPASE/ACYLHYDROLASE FAMILY PROTEIN (AFU_ORTHOLOGUE AFUA_4G14700)"/>
    <property type="match status" value="1"/>
</dbReference>
<keyword evidence="1" id="KW-0378">Hydrolase</keyword>
<protein>
    <submittedName>
        <fullName evidence="2">Lipase/acylhydrolase</fullName>
    </submittedName>
</protein>
<dbReference type="GO" id="GO:0016788">
    <property type="term" value="F:hydrolase activity, acting on ester bonds"/>
    <property type="evidence" value="ECO:0007669"/>
    <property type="project" value="InterPro"/>
</dbReference>
<gene>
    <name evidence="2" type="ordered locus">YE3614</name>
</gene>
<dbReference type="eggNOG" id="COG3240">
    <property type="taxonomic scope" value="Bacteria"/>
</dbReference>
<name>A1JQM0_YERE8</name>
<evidence type="ECO:0000256" key="1">
    <source>
        <dbReference type="ARBA" id="ARBA00022801"/>
    </source>
</evidence>
<proteinExistence type="predicted"/>
<dbReference type="KEGG" id="yen:YE3614"/>
<organism evidence="2 3">
    <name type="scientific">Yersinia enterocolitica serotype O:8 / biotype 1B (strain NCTC 13174 / 8081)</name>
    <dbReference type="NCBI Taxonomy" id="393305"/>
    <lineage>
        <taxon>Bacteria</taxon>
        <taxon>Pseudomonadati</taxon>
        <taxon>Pseudomonadota</taxon>
        <taxon>Gammaproteobacteria</taxon>
        <taxon>Enterobacterales</taxon>
        <taxon>Yersiniaceae</taxon>
        <taxon>Yersinia</taxon>
    </lineage>
</organism>
<dbReference type="InterPro" id="IPR001087">
    <property type="entry name" value="GDSL"/>
</dbReference>
<dbReference type="OrthoDB" id="5292073at2"/>
<dbReference type="Proteomes" id="UP000000642">
    <property type="component" value="Chromosome"/>
</dbReference>
<sequence length="282" mass="32127">MSINFNHNRSFCPSLKDRNNNSSQDVLDGPASQNLSNEKFCLAKNFVAVNNSKVKLHDSTNIKKVYVFGDSLSDSEGRMRKKTLGMLPSASQYYKGRFTNGFTWVDFLTSPKNMNVETINKAEGGAVSASYSKLNPVYRFMSNMSKQIKGVHFNDSDLAIVSLGSNDYMTFHKRDVDKVVHSQEKNIKKMIKNGVKNILVMGIPDPSITPGMKMNDQQCRDEISNISKKHNFKLEYIIDRIKIENKGVNVHFFDINKHLKDILSEAKKLGYENEHAYHIWIC</sequence>
<evidence type="ECO:0000313" key="3">
    <source>
        <dbReference type="Proteomes" id="UP000000642"/>
    </source>
</evidence>
<accession>A1JQM0</accession>
<dbReference type="PANTHER" id="PTHR45648:SF5">
    <property type="entry name" value="OS04G0577300 PROTEIN"/>
    <property type="match status" value="1"/>
</dbReference>
<dbReference type="PATRIC" id="fig|393305.7.peg.3848"/>
<dbReference type="Pfam" id="PF00657">
    <property type="entry name" value="Lipase_GDSL"/>
    <property type="match status" value="1"/>
</dbReference>
<dbReference type="HOGENOM" id="CLU_058990_0_0_6"/>
<dbReference type="CDD" id="cd01846">
    <property type="entry name" value="fatty_acyltransferase_like"/>
    <property type="match status" value="1"/>
</dbReference>
<dbReference type="InterPro" id="IPR036514">
    <property type="entry name" value="SGNH_hydro_sf"/>
</dbReference>
<dbReference type="SUPFAM" id="SSF52266">
    <property type="entry name" value="SGNH hydrolase"/>
    <property type="match status" value="1"/>
</dbReference>
<dbReference type="AlphaFoldDB" id="A1JQM0"/>